<proteinExistence type="predicted"/>
<evidence type="ECO:0000313" key="1">
    <source>
        <dbReference type="EnsemblPlants" id="MELO3C025117.2.1"/>
    </source>
</evidence>
<name>A0A9I9DWY9_CUCME</name>
<dbReference type="EnsemblPlants" id="MELO3C025117.2.1">
    <property type="protein sequence ID" value="MELO3C025117.2.1"/>
    <property type="gene ID" value="MELO3C025117.2"/>
</dbReference>
<protein>
    <submittedName>
        <fullName evidence="1">Uncharacterized protein</fullName>
    </submittedName>
</protein>
<accession>A0A9I9DWY9</accession>
<dbReference type="Gramene" id="MELO3C025117.2.1">
    <property type="protein sequence ID" value="MELO3C025117.2.1"/>
    <property type="gene ID" value="MELO3C025117.2"/>
</dbReference>
<reference evidence="1" key="1">
    <citation type="submission" date="2023-03" db="UniProtKB">
        <authorList>
            <consortium name="EnsemblPlants"/>
        </authorList>
    </citation>
    <scope>IDENTIFICATION</scope>
</reference>
<sequence length="80" mass="8431">MEMEEANEDGGSKYAAVCGSVSREGGGWSQILVASGVATRLELASRHQQESDLVELATGVSTGSERLRQRLRCGDGGMSD</sequence>
<organism evidence="1">
    <name type="scientific">Cucumis melo</name>
    <name type="common">Muskmelon</name>
    <dbReference type="NCBI Taxonomy" id="3656"/>
    <lineage>
        <taxon>Eukaryota</taxon>
        <taxon>Viridiplantae</taxon>
        <taxon>Streptophyta</taxon>
        <taxon>Embryophyta</taxon>
        <taxon>Tracheophyta</taxon>
        <taxon>Spermatophyta</taxon>
        <taxon>Magnoliopsida</taxon>
        <taxon>eudicotyledons</taxon>
        <taxon>Gunneridae</taxon>
        <taxon>Pentapetalae</taxon>
        <taxon>rosids</taxon>
        <taxon>fabids</taxon>
        <taxon>Cucurbitales</taxon>
        <taxon>Cucurbitaceae</taxon>
        <taxon>Benincaseae</taxon>
        <taxon>Cucumis</taxon>
    </lineage>
</organism>
<dbReference type="AlphaFoldDB" id="A0A9I9DWY9"/>